<evidence type="ECO:0000259" key="12">
    <source>
        <dbReference type="PROSITE" id="PS51324"/>
    </source>
</evidence>
<evidence type="ECO:0000256" key="10">
    <source>
        <dbReference type="RuleBase" id="RU371123"/>
    </source>
</evidence>
<dbReference type="GO" id="GO:0000139">
    <property type="term" value="C:Golgi membrane"/>
    <property type="evidence" value="ECO:0007669"/>
    <property type="project" value="TreeGrafter"/>
</dbReference>
<keyword evidence="8" id="KW-0325">Glycoprotein</keyword>
<feature type="signal peptide" evidence="11">
    <location>
        <begin position="1"/>
        <end position="19"/>
    </location>
</feature>
<dbReference type="FunFam" id="3.40.30.10:FF:000073">
    <property type="entry name" value="Sulfhydryl oxidase"/>
    <property type="match status" value="1"/>
</dbReference>
<organism evidence="14 15">
    <name type="scientific">Tenebrio molitor</name>
    <name type="common">Yellow mealworm beetle</name>
    <dbReference type="NCBI Taxonomy" id="7067"/>
    <lineage>
        <taxon>Eukaryota</taxon>
        <taxon>Metazoa</taxon>
        <taxon>Ecdysozoa</taxon>
        <taxon>Arthropoda</taxon>
        <taxon>Hexapoda</taxon>
        <taxon>Insecta</taxon>
        <taxon>Pterygota</taxon>
        <taxon>Neoptera</taxon>
        <taxon>Endopterygota</taxon>
        <taxon>Coleoptera</taxon>
        <taxon>Polyphaga</taxon>
        <taxon>Cucujiformia</taxon>
        <taxon>Tenebrionidae</taxon>
        <taxon>Tenebrio</taxon>
    </lineage>
</organism>
<evidence type="ECO:0000256" key="4">
    <source>
        <dbReference type="ARBA" id="ARBA00022729"/>
    </source>
</evidence>
<evidence type="ECO:0000256" key="7">
    <source>
        <dbReference type="ARBA" id="ARBA00023157"/>
    </source>
</evidence>
<dbReference type="FunFam" id="1.20.120.1960:FF:000001">
    <property type="entry name" value="Sulfhydryl oxidase"/>
    <property type="match status" value="1"/>
</dbReference>
<comment type="similarity">
    <text evidence="2 10">Belongs to the quiescin-sulfhydryl oxidase (QSOX) family.</text>
</comment>
<evidence type="ECO:0000256" key="11">
    <source>
        <dbReference type="SAM" id="SignalP"/>
    </source>
</evidence>
<dbReference type="InterPro" id="IPR017905">
    <property type="entry name" value="ERV/ALR_sulphydryl_oxidase"/>
</dbReference>
<dbReference type="InterPro" id="IPR036774">
    <property type="entry name" value="ERV/ALR_sulphydryl_oxid_sf"/>
</dbReference>
<dbReference type="Pfam" id="PF18108">
    <property type="entry name" value="QSOX_Trx1"/>
    <property type="match status" value="1"/>
</dbReference>
<sequence length="939" mass="107278">MKKYVAIFLTLLIANSGNAAIGDLFLPSDDVEILNVQNFKNHIQNSTTAWLVDFYASWCGDCQRFAPTWKKFATEVAAWRDMVRVAVLACSDEINTSICREYQIVHFPTVRYFGENYQSGKGVVVHHGERVDVQSVKKSVIEIVVNEIHEGRGTVYPNLLPYEASDLGRLFEGLPDHIQYVFLVVDPPDAHLGAEVALDIHKTPNISVKYSFNNNSELIAKLQIEKFPTIVALDRRNNSQLLTSDTNSKAVKTTIGTFLESKGLKIIEHIPEIKKIPSADLDLEHKERSKVVLRQHIKKMSDVIFQVDLEAALRYSLRQEVSTIEVIKGDQLQALNVYLTVLKKYFPFGHNSSSFIDELLKLTSESTEIKGVVIEEIVNRAENQGLFSSKQRFLGCEGSSTRYRGYPCSLWRLFHYLTVNSAQLNVYNKRNNPREVLEAMHAYVKYFFGCVRCSQHFQEMAAERNLTKVSSLDSSILWLWEAHNVVNARIKGDDTEDPEYPKYQFPTKFLCPECVQEDNSWKTDEVLKYLKRMYGRFNICPAWKKFASEVASWQDLVKIAVVECSDETNTPLCREYRITRYPTVKYFHENYRFGSGALMSHQNQNYATVEFLKKALIEKLMEEISEGRGAIYPNLLPYEGADLKQLIESIPKDVQYVFLVVDAAQAYLGAEVALDLHKANGIIVRHSLKNNSVQFMTCDANRTALKRTIVKFLEEKGFKTVKTVEETKNNTSQVAPRGIENAIQGVLRQRIKKMGDVIFQVDLEAAVRYSLRQEVSAVQTIKGNQLEALAAYLQVLKKYFPFYYNSSSFIDELLTLTSNSGAITGLQIEEIVKRAESNGTFSSTLKFLGCEGTRQFDENRPFYGYGNHNVVNARLKGDPTEDAEYPKKQFPDRIRCPECVDDDGSWKKEEVLKYLKRMYSNANVRYIGADTYVFFRDLD</sequence>
<reference evidence="14" key="1">
    <citation type="journal article" date="2020" name="J Insects Food Feed">
        <title>The yellow mealworm (Tenebrio molitor) genome: a resource for the emerging insects as food and feed industry.</title>
        <authorList>
            <person name="Eriksson T."/>
            <person name="Andere A."/>
            <person name="Kelstrup H."/>
            <person name="Emery V."/>
            <person name="Picard C."/>
        </authorList>
    </citation>
    <scope>NUCLEOTIDE SEQUENCE</scope>
    <source>
        <strain evidence="14">Stoneville</strain>
        <tissue evidence="14">Whole head</tissue>
    </source>
</reference>
<dbReference type="GO" id="GO:0016971">
    <property type="term" value="F:flavin-dependent sulfhydryl oxidase activity"/>
    <property type="evidence" value="ECO:0007669"/>
    <property type="project" value="InterPro"/>
</dbReference>
<dbReference type="Gene3D" id="3.40.30.10">
    <property type="entry name" value="Glutaredoxin"/>
    <property type="match status" value="4"/>
</dbReference>
<comment type="function">
    <text evidence="10">Catalyzes the oxidation of sulfhydryl groups in peptide and protein thiols to disulfides with the reduction of oxygen to hydrogen peroxide.</text>
</comment>
<evidence type="ECO:0000256" key="8">
    <source>
        <dbReference type="ARBA" id="ARBA00023180"/>
    </source>
</evidence>
<reference evidence="14" key="2">
    <citation type="submission" date="2021-08" db="EMBL/GenBank/DDBJ databases">
        <authorList>
            <person name="Eriksson T."/>
        </authorList>
    </citation>
    <scope>NUCLEOTIDE SEQUENCE</scope>
    <source>
        <strain evidence="14">Stoneville</strain>
        <tissue evidence="14">Whole head</tissue>
    </source>
</reference>
<proteinExistence type="inferred from homology"/>
<dbReference type="InterPro" id="IPR039798">
    <property type="entry name" value="Sulfhydryl_oxidase"/>
</dbReference>
<dbReference type="Pfam" id="PF18371">
    <property type="entry name" value="FAD_SOX"/>
    <property type="match status" value="2"/>
</dbReference>
<keyword evidence="4 11" id="KW-0732">Signal</keyword>
<dbReference type="GO" id="GO:0006457">
    <property type="term" value="P:protein folding"/>
    <property type="evidence" value="ECO:0007669"/>
    <property type="project" value="TreeGrafter"/>
</dbReference>
<comment type="cofactor">
    <cofactor evidence="1 10">
        <name>FAD</name>
        <dbReference type="ChEBI" id="CHEBI:57692"/>
    </cofactor>
</comment>
<dbReference type="InterPro" id="IPR042568">
    <property type="entry name" value="QSOX_FAD-bd_sf"/>
</dbReference>
<keyword evidence="7" id="KW-1015">Disulfide bond</keyword>
<dbReference type="InterPro" id="IPR040986">
    <property type="entry name" value="QSOX_FAD-bd_dom"/>
</dbReference>
<keyword evidence="5 10" id="KW-0274">FAD</keyword>
<dbReference type="PROSITE" id="PS51324">
    <property type="entry name" value="ERV_ALR"/>
    <property type="match status" value="1"/>
</dbReference>
<protein>
    <recommendedName>
        <fullName evidence="10">Sulfhydryl oxidase</fullName>
        <ecNumber evidence="10">1.8.3.2</ecNumber>
    </recommendedName>
</protein>
<comment type="catalytic activity">
    <reaction evidence="9 10">
        <text>2 R'C(R)SH + O2 = R'C(R)S-S(R)CR' + H2O2</text>
        <dbReference type="Rhea" id="RHEA:17357"/>
        <dbReference type="ChEBI" id="CHEBI:15379"/>
        <dbReference type="ChEBI" id="CHEBI:16240"/>
        <dbReference type="ChEBI" id="CHEBI:16520"/>
        <dbReference type="ChEBI" id="CHEBI:17412"/>
        <dbReference type="EC" id="1.8.3.2"/>
    </reaction>
</comment>
<keyword evidence="6 10" id="KW-0560">Oxidoreductase</keyword>
<feature type="domain" description="ERV/ALR sulfhydryl oxidase" evidence="12">
    <location>
        <begin position="399"/>
        <end position="505"/>
    </location>
</feature>
<keyword evidence="15" id="KW-1185">Reference proteome</keyword>
<dbReference type="Gene3D" id="1.20.120.310">
    <property type="entry name" value="ERV/ALR sulfhydryl oxidase domain"/>
    <property type="match status" value="1"/>
</dbReference>
<dbReference type="InterPro" id="IPR041269">
    <property type="entry name" value="QSOX_Trx1"/>
</dbReference>
<feature type="chain" id="PRO_5035235379" description="Sulfhydryl oxidase" evidence="11">
    <location>
        <begin position="20"/>
        <end position="939"/>
    </location>
</feature>
<keyword evidence="3 10" id="KW-0285">Flavoprotein</keyword>
<evidence type="ECO:0000313" key="15">
    <source>
        <dbReference type="Proteomes" id="UP000719412"/>
    </source>
</evidence>
<dbReference type="AlphaFoldDB" id="A0A8J6H6T3"/>
<dbReference type="Proteomes" id="UP000719412">
    <property type="component" value="Unassembled WGS sequence"/>
</dbReference>
<evidence type="ECO:0000256" key="9">
    <source>
        <dbReference type="ARBA" id="ARBA00048864"/>
    </source>
</evidence>
<feature type="domain" description="Thioredoxin" evidence="13">
    <location>
        <begin position="15"/>
        <end position="146"/>
    </location>
</feature>
<dbReference type="EMBL" id="JABDTM020028440">
    <property type="protein sequence ID" value="KAH0808946.1"/>
    <property type="molecule type" value="Genomic_DNA"/>
</dbReference>
<evidence type="ECO:0000256" key="3">
    <source>
        <dbReference type="ARBA" id="ARBA00022630"/>
    </source>
</evidence>
<evidence type="ECO:0000259" key="13">
    <source>
        <dbReference type="PROSITE" id="PS51352"/>
    </source>
</evidence>
<gene>
    <name evidence="14" type="ORF">GEV33_013848</name>
</gene>
<name>A0A8J6H6T3_TENMO</name>
<evidence type="ECO:0000313" key="14">
    <source>
        <dbReference type="EMBL" id="KAH0808946.1"/>
    </source>
</evidence>
<evidence type="ECO:0000256" key="1">
    <source>
        <dbReference type="ARBA" id="ARBA00001974"/>
    </source>
</evidence>
<dbReference type="PANTHER" id="PTHR22897:SF8">
    <property type="entry name" value="SULFHYDRYL OXIDASE"/>
    <property type="match status" value="1"/>
</dbReference>
<evidence type="ECO:0000256" key="5">
    <source>
        <dbReference type="ARBA" id="ARBA00022827"/>
    </source>
</evidence>
<dbReference type="Gene3D" id="1.20.120.1960">
    <property type="entry name" value="QSOX sulfhydryl oxidase domain"/>
    <property type="match status" value="2"/>
</dbReference>
<dbReference type="GO" id="GO:0005615">
    <property type="term" value="C:extracellular space"/>
    <property type="evidence" value="ECO:0007669"/>
    <property type="project" value="TreeGrafter"/>
</dbReference>
<dbReference type="EC" id="1.8.3.2" evidence="10"/>
<dbReference type="InterPro" id="IPR036249">
    <property type="entry name" value="Thioredoxin-like_sf"/>
</dbReference>
<dbReference type="PROSITE" id="PS51352">
    <property type="entry name" value="THIOREDOXIN_2"/>
    <property type="match status" value="1"/>
</dbReference>
<dbReference type="SUPFAM" id="SSF52833">
    <property type="entry name" value="Thioredoxin-like"/>
    <property type="match status" value="2"/>
</dbReference>
<evidence type="ECO:0000256" key="6">
    <source>
        <dbReference type="ARBA" id="ARBA00023002"/>
    </source>
</evidence>
<accession>A0A8J6H6T3</accession>
<dbReference type="InterPro" id="IPR013766">
    <property type="entry name" value="Thioredoxin_domain"/>
</dbReference>
<dbReference type="PANTHER" id="PTHR22897">
    <property type="entry name" value="QUIESCIN Q6-RELATED SULFHYDRYL OXIDASE"/>
    <property type="match status" value="1"/>
</dbReference>
<dbReference type="SUPFAM" id="SSF69000">
    <property type="entry name" value="FAD-dependent thiol oxidase"/>
    <property type="match status" value="1"/>
</dbReference>
<dbReference type="Pfam" id="PF04777">
    <property type="entry name" value="Evr1_Alr"/>
    <property type="match status" value="1"/>
</dbReference>
<dbReference type="FunFam" id="1.20.120.310:FF:000001">
    <property type="entry name" value="Sulfhydryl oxidase"/>
    <property type="match status" value="1"/>
</dbReference>
<comment type="caution">
    <text evidence="14">The sequence shown here is derived from an EMBL/GenBank/DDBJ whole genome shotgun (WGS) entry which is preliminary data.</text>
</comment>
<evidence type="ECO:0000256" key="2">
    <source>
        <dbReference type="ARBA" id="ARBA00006041"/>
    </source>
</evidence>
<dbReference type="Pfam" id="PF00085">
    <property type="entry name" value="Thioredoxin"/>
    <property type="match status" value="1"/>
</dbReference>
<dbReference type="GO" id="GO:0003756">
    <property type="term" value="F:protein disulfide isomerase activity"/>
    <property type="evidence" value="ECO:0007669"/>
    <property type="project" value="TreeGrafter"/>
</dbReference>